<dbReference type="Pfam" id="PF07813">
    <property type="entry name" value="LTXXQ"/>
    <property type="match status" value="1"/>
</dbReference>
<feature type="coiled-coil region" evidence="1">
    <location>
        <begin position="117"/>
        <end position="144"/>
    </location>
</feature>
<dbReference type="AlphaFoldDB" id="A0A418WEW4"/>
<accession>A0A418WEW4</accession>
<feature type="chain" id="PRO_5019233225" description="Periplasmic heavy metal sensor" evidence="3">
    <location>
        <begin position="28"/>
        <end position="199"/>
    </location>
</feature>
<protein>
    <recommendedName>
        <fullName evidence="6">Periplasmic heavy metal sensor</fullName>
    </recommendedName>
</protein>
<proteinExistence type="predicted"/>
<dbReference type="Proteomes" id="UP000284605">
    <property type="component" value="Unassembled WGS sequence"/>
</dbReference>
<feature type="region of interest" description="Disordered" evidence="2">
    <location>
        <begin position="154"/>
        <end position="199"/>
    </location>
</feature>
<sequence length="199" mass="21089">MKTPFLATLGLLATVGAVALGAGISAAETTPPAAGGKPAHAMRAQDPDRMADRCQTRFAFEAGRLAFLEARLDLTPAQKPLWDAYKTAAATADAKTRDDCVAAVPAKAEAEDKTTIVDRETMKIQRLEAELANLKATQPALAALYPTLTAKQQEIIDQPPRHGRHGGMTRARFEQHDRHGDSSRGPGGAPTPLPPPALP</sequence>
<feature type="compositionally biased region" description="Basic and acidic residues" evidence="2">
    <location>
        <begin position="171"/>
        <end position="182"/>
    </location>
</feature>
<comment type="caution">
    <text evidence="4">The sequence shown here is derived from an EMBL/GenBank/DDBJ whole genome shotgun (WGS) entry which is preliminary data.</text>
</comment>
<reference evidence="4 5" key="1">
    <citation type="submission" date="2018-09" db="EMBL/GenBank/DDBJ databases">
        <authorList>
            <person name="Zhu H."/>
        </authorList>
    </citation>
    <scope>NUCLEOTIDE SEQUENCE [LARGE SCALE GENOMIC DNA]</scope>
    <source>
        <strain evidence="4 5">K1W22B-8</strain>
    </source>
</reference>
<organism evidence="4 5">
    <name type="scientific">Oleomonas cavernae</name>
    <dbReference type="NCBI Taxonomy" id="2320859"/>
    <lineage>
        <taxon>Bacteria</taxon>
        <taxon>Pseudomonadati</taxon>
        <taxon>Pseudomonadota</taxon>
        <taxon>Alphaproteobacteria</taxon>
        <taxon>Acetobacterales</taxon>
        <taxon>Acetobacteraceae</taxon>
        <taxon>Oleomonas</taxon>
    </lineage>
</organism>
<feature type="signal peptide" evidence="3">
    <location>
        <begin position="1"/>
        <end position="27"/>
    </location>
</feature>
<evidence type="ECO:0000256" key="3">
    <source>
        <dbReference type="SAM" id="SignalP"/>
    </source>
</evidence>
<gene>
    <name evidence="4" type="ORF">D3874_17420</name>
</gene>
<evidence type="ECO:0000256" key="2">
    <source>
        <dbReference type="SAM" id="MobiDB-lite"/>
    </source>
</evidence>
<name>A0A418WEW4_9PROT</name>
<evidence type="ECO:0008006" key="6">
    <source>
        <dbReference type="Google" id="ProtNLM"/>
    </source>
</evidence>
<dbReference type="OrthoDB" id="7060764at2"/>
<dbReference type="RefSeq" id="WP_119779198.1">
    <property type="nucleotide sequence ID" value="NZ_QYUK01000011.1"/>
</dbReference>
<keyword evidence="5" id="KW-1185">Reference proteome</keyword>
<dbReference type="EMBL" id="QYUK01000011">
    <property type="protein sequence ID" value="RJF88563.1"/>
    <property type="molecule type" value="Genomic_DNA"/>
</dbReference>
<dbReference type="InterPro" id="IPR012899">
    <property type="entry name" value="LTXXQ"/>
</dbReference>
<feature type="compositionally biased region" description="Pro residues" evidence="2">
    <location>
        <begin position="189"/>
        <end position="199"/>
    </location>
</feature>
<keyword evidence="3" id="KW-0732">Signal</keyword>
<dbReference type="GO" id="GO:0042597">
    <property type="term" value="C:periplasmic space"/>
    <property type="evidence" value="ECO:0007669"/>
    <property type="project" value="InterPro"/>
</dbReference>
<keyword evidence="1" id="KW-0175">Coiled coil</keyword>
<evidence type="ECO:0000313" key="4">
    <source>
        <dbReference type="EMBL" id="RJF88563.1"/>
    </source>
</evidence>
<evidence type="ECO:0000256" key="1">
    <source>
        <dbReference type="SAM" id="Coils"/>
    </source>
</evidence>
<evidence type="ECO:0000313" key="5">
    <source>
        <dbReference type="Proteomes" id="UP000284605"/>
    </source>
</evidence>